<name>A0ACB9IC14_9ASTR</name>
<protein>
    <submittedName>
        <fullName evidence="1">Uncharacterized protein</fullName>
    </submittedName>
</protein>
<gene>
    <name evidence="1" type="ORF">L1987_27555</name>
</gene>
<sequence length="645" mass="74109">MTNTNTIPNENVNTNTEPEQPVEEVIMTEAQFQGAVASDVTRVLQTTLPGILDDGLRRSENHNSLGNRNKGTSGVVPRTEDTLHTTLVGNNIRTTQTRKTVGMTNQSTRIHGHRCNYKNFSDCHPKAFNGKKDAIEALQWITSMEAVIKMSECRSDQAVKFVAHSFKEEALDWYCPHNAVDKIEFEFLRFEARTLTHQEYTTNFNEMAKLVPHLSAMMFDEVVAQEPPKVDHKRKPEEVVYKFKPGNSKFPKSVGFNPNPGRTTQGVKCQTCKKFGHLAIHCPNVKCFNYGEIGHYGTSCVRPIPLIHAYVVEMASGEQIRITESYPDYAINFGDDKGDSNKNKIEIISIAKAKKYLIKGNGIFRQHALNVKPEEEIADIPVVRDHSDVFPEELPDLPPDRQIEFRIELIPRAKPVARSPYHLVAFKVKELMKQIQELLDKGFVRPRTSPWGAPVLFLKKKDRSMRMCIDYRELNKLTVKNKYPFPRIDDLFDQLQGAKYFSKIDLRLGYHQLKVQEEGVPKTAFRTRYGHYEFLVMSFGLTNAPATFIDPMNRVCKQFLDNFVIVFIDDIIIYSQSQEEHAKHLRIIMETLRKERLYAKFSKCEFWKQEVQFLGHVVNEHGIQVDPSKIEAVMKWEASKTPTRI</sequence>
<evidence type="ECO:0000313" key="1">
    <source>
        <dbReference type="EMBL" id="KAI3805311.1"/>
    </source>
</evidence>
<comment type="caution">
    <text evidence="1">The sequence shown here is derived from an EMBL/GenBank/DDBJ whole genome shotgun (WGS) entry which is preliminary data.</text>
</comment>
<dbReference type="Proteomes" id="UP001056120">
    <property type="component" value="Linkage Group LG09"/>
</dbReference>
<reference evidence="2" key="1">
    <citation type="journal article" date="2022" name="Mol. Ecol. Resour.">
        <title>The genomes of chicory, endive, great burdock and yacon provide insights into Asteraceae palaeo-polyploidization history and plant inulin production.</title>
        <authorList>
            <person name="Fan W."/>
            <person name="Wang S."/>
            <person name="Wang H."/>
            <person name="Wang A."/>
            <person name="Jiang F."/>
            <person name="Liu H."/>
            <person name="Zhao H."/>
            <person name="Xu D."/>
            <person name="Zhang Y."/>
        </authorList>
    </citation>
    <scope>NUCLEOTIDE SEQUENCE [LARGE SCALE GENOMIC DNA]</scope>
    <source>
        <strain evidence="2">cv. Yunnan</strain>
    </source>
</reference>
<accession>A0ACB9IC14</accession>
<proteinExistence type="predicted"/>
<dbReference type="EMBL" id="CM042026">
    <property type="protein sequence ID" value="KAI3805311.1"/>
    <property type="molecule type" value="Genomic_DNA"/>
</dbReference>
<keyword evidence="2" id="KW-1185">Reference proteome</keyword>
<reference evidence="1 2" key="2">
    <citation type="journal article" date="2022" name="Mol. Ecol. Resour.">
        <title>The genomes of chicory, endive, great burdock and yacon provide insights into Asteraceae paleo-polyploidization history and plant inulin production.</title>
        <authorList>
            <person name="Fan W."/>
            <person name="Wang S."/>
            <person name="Wang H."/>
            <person name="Wang A."/>
            <person name="Jiang F."/>
            <person name="Liu H."/>
            <person name="Zhao H."/>
            <person name="Xu D."/>
            <person name="Zhang Y."/>
        </authorList>
    </citation>
    <scope>NUCLEOTIDE SEQUENCE [LARGE SCALE GENOMIC DNA]</scope>
    <source>
        <strain evidence="2">cv. Yunnan</strain>
        <tissue evidence="1">Leaves</tissue>
    </source>
</reference>
<organism evidence="1 2">
    <name type="scientific">Smallanthus sonchifolius</name>
    <dbReference type="NCBI Taxonomy" id="185202"/>
    <lineage>
        <taxon>Eukaryota</taxon>
        <taxon>Viridiplantae</taxon>
        <taxon>Streptophyta</taxon>
        <taxon>Embryophyta</taxon>
        <taxon>Tracheophyta</taxon>
        <taxon>Spermatophyta</taxon>
        <taxon>Magnoliopsida</taxon>
        <taxon>eudicotyledons</taxon>
        <taxon>Gunneridae</taxon>
        <taxon>Pentapetalae</taxon>
        <taxon>asterids</taxon>
        <taxon>campanulids</taxon>
        <taxon>Asterales</taxon>
        <taxon>Asteraceae</taxon>
        <taxon>Asteroideae</taxon>
        <taxon>Heliantheae alliance</taxon>
        <taxon>Millerieae</taxon>
        <taxon>Smallanthus</taxon>
    </lineage>
</organism>
<evidence type="ECO:0000313" key="2">
    <source>
        <dbReference type="Proteomes" id="UP001056120"/>
    </source>
</evidence>